<dbReference type="PANTHER" id="PTHR30269">
    <property type="entry name" value="TRANSMEMBRANE PROTEIN YFCA"/>
    <property type="match status" value="1"/>
</dbReference>
<accession>A0A9D2UUB6</accession>
<feature type="transmembrane region" description="Helical" evidence="8">
    <location>
        <begin position="199"/>
        <end position="217"/>
    </location>
</feature>
<dbReference type="Pfam" id="PF01925">
    <property type="entry name" value="TauE"/>
    <property type="match status" value="1"/>
</dbReference>
<keyword evidence="4 8" id="KW-1003">Cell membrane</keyword>
<feature type="transmembrane region" description="Helical" evidence="8">
    <location>
        <begin position="38"/>
        <end position="58"/>
    </location>
</feature>
<evidence type="ECO:0000256" key="6">
    <source>
        <dbReference type="ARBA" id="ARBA00022989"/>
    </source>
</evidence>
<evidence type="ECO:0000256" key="5">
    <source>
        <dbReference type="ARBA" id="ARBA00022692"/>
    </source>
</evidence>
<keyword evidence="3" id="KW-0813">Transport</keyword>
<feature type="transmembrane region" description="Helical" evidence="8">
    <location>
        <begin position="229"/>
        <end position="246"/>
    </location>
</feature>
<feature type="transmembrane region" description="Helical" evidence="8">
    <location>
        <begin position="78"/>
        <end position="97"/>
    </location>
</feature>
<organism evidence="9 10">
    <name type="scientific">Acinetobacter lwoffii</name>
    <dbReference type="NCBI Taxonomy" id="28090"/>
    <lineage>
        <taxon>Bacteria</taxon>
        <taxon>Pseudomonadati</taxon>
        <taxon>Pseudomonadota</taxon>
        <taxon>Gammaproteobacteria</taxon>
        <taxon>Moraxellales</taxon>
        <taxon>Moraxellaceae</taxon>
        <taxon>Acinetobacter</taxon>
    </lineage>
</organism>
<feature type="transmembrane region" description="Helical" evidence="8">
    <location>
        <begin position="6"/>
        <end position="26"/>
    </location>
</feature>
<reference evidence="9" key="2">
    <citation type="submission" date="2021-09" db="EMBL/GenBank/DDBJ databases">
        <authorList>
            <person name="Gilroy R."/>
        </authorList>
    </citation>
    <scope>NUCLEOTIDE SEQUENCE</scope>
    <source>
        <strain evidence="9">CHK135-1449</strain>
    </source>
</reference>
<keyword evidence="6 8" id="KW-1133">Transmembrane helix</keyword>
<proteinExistence type="inferred from homology"/>
<evidence type="ECO:0000256" key="1">
    <source>
        <dbReference type="ARBA" id="ARBA00004651"/>
    </source>
</evidence>
<dbReference type="PANTHER" id="PTHR30269:SF32">
    <property type="entry name" value="MEMBRANE TRANSPORTER PROTEIN-RELATED"/>
    <property type="match status" value="1"/>
</dbReference>
<evidence type="ECO:0000256" key="7">
    <source>
        <dbReference type="ARBA" id="ARBA00023136"/>
    </source>
</evidence>
<evidence type="ECO:0000256" key="8">
    <source>
        <dbReference type="RuleBase" id="RU363041"/>
    </source>
</evidence>
<dbReference type="InterPro" id="IPR052017">
    <property type="entry name" value="TSUP"/>
</dbReference>
<comment type="similarity">
    <text evidence="2 8">Belongs to the 4-toluene sulfonate uptake permease (TSUP) (TC 2.A.102) family.</text>
</comment>
<dbReference type="EMBL" id="DYWX01000127">
    <property type="protein sequence ID" value="HJF28875.1"/>
    <property type="molecule type" value="Genomic_DNA"/>
</dbReference>
<dbReference type="InterPro" id="IPR002781">
    <property type="entry name" value="TM_pro_TauE-like"/>
</dbReference>
<evidence type="ECO:0000256" key="4">
    <source>
        <dbReference type="ARBA" id="ARBA00022475"/>
    </source>
</evidence>
<dbReference type="Proteomes" id="UP000787156">
    <property type="component" value="Unassembled WGS sequence"/>
</dbReference>
<evidence type="ECO:0000256" key="3">
    <source>
        <dbReference type="ARBA" id="ARBA00022448"/>
    </source>
</evidence>
<protein>
    <recommendedName>
        <fullName evidence="8">Probable membrane transporter protein</fullName>
    </recommendedName>
</protein>
<gene>
    <name evidence="9" type="ORF">K8V79_11705</name>
</gene>
<comment type="subcellular location">
    <subcellularLocation>
        <location evidence="1 8">Cell membrane</location>
        <topology evidence="1 8">Multi-pass membrane protein</topology>
    </subcellularLocation>
</comment>
<evidence type="ECO:0000313" key="9">
    <source>
        <dbReference type="EMBL" id="HJF28875.1"/>
    </source>
</evidence>
<keyword evidence="7 8" id="KW-0472">Membrane</keyword>
<evidence type="ECO:0000313" key="10">
    <source>
        <dbReference type="Proteomes" id="UP000787156"/>
    </source>
</evidence>
<comment type="caution">
    <text evidence="9">The sequence shown here is derived from an EMBL/GenBank/DDBJ whole genome shotgun (WGS) entry which is preliminary data.</text>
</comment>
<feature type="transmembrane region" description="Helical" evidence="8">
    <location>
        <begin position="172"/>
        <end position="193"/>
    </location>
</feature>
<sequence length="260" mass="28696">MTQAEWIILCLCAFAALLHGLSGFGFPMMSTALLSTQYSLSLAIALVILPCLLLNLILLKADPSRGMLASITYHFKKYWPLILSSLLGSLLGVKLLLWLNEGYLKLLLGAVILFYVLDQLRHQPFQASPTVCSMLGFGLLAGTIGGATNAMAPFLMMYLLSCKISTTEVVMVSNLNFIVSKLVQLCVLFPLLLQLNPQQQYILVWITIFALAGVWIGGKIRHRLSLQHFRSLVLGLLLIFGLHALWQSTALLQHSALLIK</sequence>
<name>A0A9D2UUB6_ACILW</name>
<evidence type="ECO:0000256" key="2">
    <source>
        <dbReference type="ARBA" id="ARBA00009142"/>
    </source>
</evidence>
<reference evidence="9" key="1">
    <citation type="journal article" date="2021" name="PeerJ">
        <title>Extensive microbial diversity within the chicken gut microbiome revealed by metagenomics and culture.</title>
        <authorList>
            <person name="Gilroy R."/>
            <person name="Ravi A."/>
            <person name="Getino M."/>
            <person name="Pursley I."/>
            <person name="Horton D.L."/>
            <person name="Alikhan N.F."/>
            <person name="Baker D."/>
            <person name="Gharbi K."/>
            <person name="Hall N."/>
            <person name="Watson M."/>
            <person name="Adriaenssens E.M."/>
            <person name="Foster-Nyarko E."/>
            <person name="Jarju S."/>
            <person name="Secka A."/>
            <person name="Antonio M."/>
            <person name="Oren A."/>
            <person name="Chaudhuri R.R."/>
            <person name="La Ragione R."/>
            <person name="Hildebrand F."/>
            <person name="Pallen M.J."/>
        </authorList>
    </citation>
    <scope>NUCLEOTIDE SEQUENCE</scope>
    <source>
        <strain evidence="9">CHK135-1449</strain>
    </source>
</reference>
<dbReference type="GO" id="GO:0005886">
    <property type="term" value="C:plasma membrane"/>
    <property type="evidence" value="ECO:0007669"/>
    <property type="project" value="UniProtKB-SubCell"/>
</dbReference>
<keyword evidence="5 8" id="KW-0812">Transmembrane</keyword>
<dbReference type="AlphaFoldDB" id="A0A9D2UUB6"/>
<feature type="transmembrane region" description="Helical" evidence="8">
    <location>
        <begin position="137"/>
        <end position="160"/>
    </location>
</feature>